<evidence type="ECO:0000313" key="2">
    <source>
        <dbReference type="EMBL" id="MDR4174629.1"/>
    </source>
</evidence>
<dbReference type="Proteomes" id="UP000031876">
    <property type="component" value="Plasmid 2"/>
</dbReference>
<gene>
    <name evidence="1" type="ORF">BF38_6069</name>
    <name evidence="2" type="ORF">FO599_00605</name>
    <name evidence="3" type="ORF">FOC89_02800</name>
</gene>
<dbReference type="RefSeq" id="WP_000604585.1">
    <property type="nucleotide sequence ID" value="NZ_CP009334.1"/>
</dbReference>
<evidence type="ECO:0000313" key="1">
    <source>
        <dbReference type="EMBL" id="AJG74169.1"/>
    </source>
</evidence>
<keyword evidence="3" id="KW-0614">Plasmid</keyword>
<evidence type="ECO:0000313" key="4">
    <source>
        <dbReference type="Proteomes" id="UP000031876"/>
    </source>
</evidence>
<evidence type="ECO:0000313" key="5">
    <source>
        <dbReference type="Proteomes" id="UP000501107"/>
    </source>
</evidence>
<accession>A0A0B5N907</accession>
<reference evidence="3 5" key="3">
    <citation type="submission" date="2020-05" db="EMBL/GenBank/DDBJ databases">
        <title>FDA dAtabase for Regulatory Grade micrObial Sequences (FDA-ARGOS): Supporting development and validation of Infectious Disease Dx tests.</title>
        <authorList>
            <person name="Nelson B."/>
            <person name="Plummer A."/>
            <person name="Tallon L."/>
            <person name="Sadzewicz L."/>
            <person name="Zhao X."/>
            <person name="Vavikolanu K."/>
            <person name="Mehta A."/>
            <person name="Aluvathingal J."/>
            <person name="Nadendla S."/>
            <person name="Myers T."/>
            <person name="Yan Y."/>
            <person name="Sichtig H."/>
        </authorList>
    </citation>
    <scope>NUCLEOTIDE SEQUENCE [LARGE SCALE GENOMIC DNA]</scope>
    <source>
        <strain evidence="3 5">FDAARGOS_795</strain>
        <plasmid evidence="3 5">unnamed3</plasmid>
    </source>
</reference>
<geneLocation type="plasmid" evidence="3 5">
    <name>unnamed3</name>
</geneLocation>
<dbReference type="Proteomes" id="UP000501107">
    <property type="component" value="Plasmid unnamed3"/>
</dbReference>
<evidence type="ECO:0000313" key="3">
    <source>
        <dbReference type="EMBL" id="QKH22925.1"/>
    </source>
</evidence>
<sequence length="152" mass="17496">MILVKEVLKGDKRGYAKREVEKVIVHSNLNGVVYEFSQKDSFEEWSNKLGFKLDHTYATGSSLVEVKNRKVLNYEVPHTLKEVFVTDKEEIPTDVTRMVGLVCGDVVFCYVHTEGNETTIYRPKPQSECYEMLPQPVQDLIVEHGIRTIDFI</sequence>
<proteinExistence type="predicted"/>
<geneLocation type="plasmid" evidence="1 4">
    <name>2</name>
</geneLocation>
<protein>
    <submittedName>
        <fullName evidence="3">Uncharacterized protein</fullName>
    </submittedName>
</protein>
<dbReference type="AlphaFoldDB" id="A0A0B5N907"/>
<organism evidence="3 5">
    <name type="scientific">Bacillus thuringiensis</name>
    <dbReference type="NCBI Taxonomy" id="1428"/>
    <lineage>
        <taxon>Bacteria</taxon>
        <taxon>Bacillati</taxon>
        <taxon>Bacillota</taxon>
        <taxon>Bacilli</taxon>
        <taxon>Bacillales</taxon>
        <taxon>Bacillaceae</taxon>
        <taxon>Bacillus</taxon>
        <taxon>Bacillus cereus group</taxon>
    </lineage>
</organism>
<dbReference type="EMBL" id="CP053979">
    <property type="protein sequence ID" value="QKH22925.1"/>
    <property type="molecule type" value="Genomic_DNA"/>
</dbReference>
<dbReference type="Proteomes" id="UP001181533">
    <property type="component" value="Unassembled WGS sequence"/>
</dbReference>
<reference evidence="1 4" key="1">
    <citation type="journal article" date="2015" name="Genome Announc.">
        <title>Complete genome sequences for 35 biothreat assay-relevant bacillus species.</title>
        <authorList>
            <person name="Johnson S.L."/>
            <person name="Daligault H.E."/>
            <person name="Davenport K.W."/>
            <person name="Jaissle J."/>
            <person name="Frey K.G."/>
            <person name="Ladner J.T."/>
            <person name="Broomall S.M."/>
            <person name="Bishop-Lilly K.A."/>
            <person name="Bruce D.C."/>
            <person name="Gibbons H.S."/>
            <person name="Coyne S.R."/>
            <person name="Lo C.C."/>
            <person name="Meincke L."/>
            <person name="Munk A.C."/>
            <person name="Koroleva G.I."/>
            <person name="Rosenzweig C.N."/>
            <person name="Palacios G.F."/>
            <person name="Redden C.L."/>
            <person name="Minogue T.D."/>
            <person name="Chain P.S."/>
        </authorList>
    </citation>
    <scope>NUCLEOTIDE SEQUENCE [LARGE SCALE GENOMIC DNA]</scope>
    <source>
        <strain evidence="1 4">HD1011</strain>
        <plasmid evidence="1 4">2</plasmid>
    </source>
</reference>
<dbReference type="EMBL" id="CP009334">
    <property type="protein sequence ID" value="AJG74169.1"/>
    <property type="molecule type" value="Genomic_DNA"/>
</dbReference>
<dbReference type="EMBL" id="VKQN01000001">
    <property type="protein sequence ID" value="MDR4174629.1"/>
    <property type="molecule type" value="Genomic_DNA"/>
</dbReference>
<dbReference type="KEGG" id="btw:BF38_6069"/>
<name>A0A0B5N907_BACTU</name>
<reference evidence="2" key="2">
    <citation type="submission" date="2019-07" db="EMBL/GenBank/DDBJ databases">
        <title>Phylogenomic Reclassification of ATCC Bacillus Strains and Various Taxa within the Genus Bacillus.</title>
        <authorList>
            <person name="Riojas M.A."/>
            <person name="Frank A.M."/>
            <person name="Fenn S.L."/>
            <person name="King S.P."/>
            <person name="Brower S.M."/>
            <person name="Hazbon M.H."/>
        </authorList>
    </citation>
    <scope>NUCLEOTIDE SEQUENCE</scope>
    <source>
        <strain evidence="2">ATCC 35646</strain>
    </source>
</reference>